<feature type="transmembrane region" description="Helical" evidence="1">
    <location>
        <begin position="219"/>
        <end position="241"/>
    </location>
</feature>
<keyword evidence="3" id="KW-1185">Reference proteome</keyword>
<feature type="transmembrane region" description="Helical" evidence="1">
    <location>
        <begin position="192"/>
        <end position="213"/>
    </location>
</feature>
<evidence type="ECO:0000256" key="1">
    <source>
        <dbReference type="SAM" id="Phobius"/>
    </source>
</evidence>
<organism evidence="2 3">
    <name type="scientific">Nocardia brasiliensis (strain ATCC 700358 / HUJEG-1)</name>
    <dbReference type="NCBI Taxonomy" id="1133849"/>
    <lineage>
        <taxon>Bacteria</taxon>
        <taxon>Bacillati</taxon>
        <taxon>Actinomycetota</taxon>
        <taxon>Actinomycetes</taxon>
        <taxon>Mycobacteriales</taxon>
        <taxon>Nocardiaceae</taxon>
        <taxon>Nocardia</taxon>
    </lineage>
</organism>
<accession>K0EMS9</accession>
<dbReference type="RefSeq" id="WP_014983773.1">
    <property type="nucleotide sequence ID" value="NC_018681.1"/>
</dbReference>
<dbReference type="AlphaFoldDB" id="K0EMS9"/>
<feature type="transmembrane region" description="Helical" evidence="1">
    <location>
        <begin position="262"/>
        <end position="283"/>
    </location>
</feature>
<gene>
    <name evidence="2" type="ORF">O3I_014785</name>
</gene>
<feature type="transmembrane region" description="Helical" evidence="1">
    <location>
        <begin position="49"/>
        <end position="69"/>
    </location>
</feature>
<evidence type="ECO:0000313" key="2">
    <source>
        <dbReference type="EMBL" id="AFU00918.1"/>
    </source>
</evidence>
<dbReference type="STRING" id="1133849.O3I_014785"/>
<dbReference type="Proteomes" id="UP000006304">
    <property type="component" value="Chromosome"/>
</dbReference>
<feature type="transmembrane region" description="Helical" evidence="1">
    <location>
        <begin position="12"/>
        <end position="37"/>
    </location>
</feature>
<sequence>MARSAGPRHARATVAGVVVRWALLIGVATAAAFWFTWAELVQDIREGSYLGYIYVLPVLAGFAAVGIALRRGAELPIHDRQTDIIVGLIGLGMSAAVLGLLVPRYRYQYELLHLDVLAAWLFLISACVLLFGLRPVFRFWPAWLLLLAAFPPPYAMLMVALGGDRVAAGVGTVLLAAFAAGIGSARTRTRAAVAAAGVLVLGGVLLAVLRVWFPAAPILAYQAVPSVVAVFTVCLVMYVDVRRGRSMKPLDRQLEPLTAAQSRSAALTVVIVAVLLAIIPLPADYDRSFPRVPGLVIARPDAAPPGWQLLREQEYPWARRYLGQDAVFTRRMIRAERGNPDWDKESRRRRVAIDTVRSSDGDAIDRYPEFVLYRLVQPRISPPALVDLGHGITARLNTVLDDRRLLSWTWLSWNWSGEGGAERISLIAADNHLPEAEFPMPQRSITANFDNLMNQFLRGNAIVLDSQSSSVEADSEHKDREMLTTLAQHIVRARTEQS</sequence>
<keyword evidence="1" id="KW-1133">Transmembrane helix</keyword>
<feature type="transmembrane region" description="Helical" evidence="1">
    <location>
        <begin position="114"/>
        <end position="133"/>
    </location>
</feature>
<proteinExistence type="predicted"/>
<evidence type="ECO:0000313" key="3">
    <source>
        <dbReference type="Proteomes" id="UP000006304"/>
    </source>
</evidence>
<keyword evidence="1" id="KW-0812">Transmembrane</keyword>
<dbReference type="HOGENOM" id="CLU_542756_0_0_11"/>
<dbReference type="EMBL" id="CP003876">
    <property type="protein sequence ID" value="AFU00918.1"/>
    <property type="molecule type" value="Genomic_DNA"/>
</dbReference>
<name>K0EMS9_NOCB7</name>
<dbReference type="KEGG" id="nbr:O3I_014785"/>
<reference evidence="2 3" key="1">
    <citation type="journal article" date="2012" name="J. Bacteriol.">
        <title>Complete genome sequence of Nocardia brasiliensis HUJEG-1.</title>
        <authorList>
            <person name="Vera-Cabrera L."/>
            <person name="Ortiz-Lopez R."/>
            <person name="Elizondo-Gonzalez R."/>
            <person name="Perez-Maya A.A."/>
            <person name="Ocampo-Candiani J."/>
        </authorList>
    </citation>
    <scope>NUCLEOTIDE SEQUENCE [LARGE SCALE GENOMIC DNA]</scope>
    <source>
        <strain evidence="3">ATCC 700358</strain>
    </source>
</reference>
<feature type="transmembrane region" description="Helical" evidence="1">
    <location>
        <begin position="140"/>
        <end position="160"/>
    </location>
</feature>
<dbReference type="eggNOG" id="ENOG5033RZU">
    <property type="taxonomic scope" value="Bacteria"/>
</dbReference>
<protein>
    <submittedName>
        <fullName evidence="2">Uncharacterized protein</fullName>
    </submittedName>
</protein>
<keyword evidence="1" id="KW-0472">Membrane</keyword>
<feature type="transmembrane region" description="Helical" evidence="1">
    <location>
        <begin position="81"/>
        <end position="102"/>
    </location>
</feature>
<feature type="transmembrane region" description="Helical" evidence="1">
    <location>
        <begin position="166"/>
        <end position="185"/>
    </location>
</feature>